<evidence type="ECO:0000313" key="2">
    <source>
        <dbReference type="EMBL" id="AZS27501.1"/>
    </source>
</evidence>
<feature type="compositionally biased region" description="Low complexity" evidence="1">
    <location>
        <begin position="7"/>
        <end position="17"/>
    </location>
</feature>
<protein>
    <submittedName>
        <fullName evidence="2">Uncharacterized protein</fullName>
    </submittedName>
</protein>
<proteinExistence type="predicted"/>
<gene>
    <name evidence="2" type="ORF">DYL72_21560</name>
</gene>
<reference evidence="2 3" key="1">
    <citation type="submission" date="2018-12" db="EMBL/GenBank/DDBJ databases">
        <title>Characterization and Draft Genome of Vibrio anguillarum J360 Marine Pathogen Isolated from an Outbreak in Lumpfish (Cyclopterus lumpus).</title>
        <authorList>
            <person name="Vasquez J.I."/>
            <person name="Cao T."/>
            <person name="Chakraborty S."/>
            <person name="Gnanagobal H."/>
            <person name="Wescot J."/>
            <person name="Boyce D."/>
            <person name="Santander J."/>
        </authorList>
    </citation>
    <scope>NUCLEOTIDE SEQUENCE [LARGE SCALE GENOMIC DNA]</scope>
    <source>
        <strain evidence="2 3">J360</strain>
        <plasmid evidence="3">pvaj360</plasmid>
    </source>
</reference>
<accession>A0A7U6J4K2</accession>
<feature type="compositionally biased region" description="Polar residues" evidence="1">
    <location>
        <begin position="18"/>
        <end position="30"/>
    </location>
</feature>
<geneLocation type="plasmid" evidence="3">
    <name>pvaj360</name>
</geneLocation>
<feature type="region of interest" description="Disordered" evidence="1">
    <location>
        <begin position="1"/>
        <end position="30"/>
    </location>
</feature>
<dbReference type="Proteomes" id="UP000256923">
    <property type="component" value="Plasmid pVaJ360"/>
</dbReference>
<dbReference type="EMBL" id="CP034674">
    <property type="protein sequence ID" value="AZS27501.1"/>
    <property type="molecule type" value="Genomic_DNA"/>
</dbReference>
<evidence type="ECO:0000313" key="3">
    <source>
        <dbReference type="Proteomes" id="UP000256923"/>
    </source>
</evidence>
<evidence type="ECO:0000256" key="1">
    <source>
        <dbReference type="SAM" id="MobiDB-lite"/>
    </source>
</evidence>
<organism evidence="2 3">
    <name type="scientific">Vibrio anguillarum</name>
    <name type="common">Listonella anguillarum</name>
    <dbReference type="NCBI Taxonomy" id="55601"/>
    <lineage>
        <taxon>Bacteria</taxon>
        <taxon>Pseudomonadati</taxon>
        <taxon>Pseudomonadota</taxon>
        <taxon>Gammaproteobacteria</taxon>
        <taxon>Vibrionales</taxon>
        <taxon>Vibrionaceae</taxon>
        <taxon>Vibrio</taxon>
    </lineage>
</organism>
<dbReference type="RefSeq" id="WP_127170337.1">
    <property type="nucleotide sequence ID" value="NZ_CP034674.1"/>
</dbReference>
<keyword evidence="2" id="KW-0614">Plasmid</keyword>
<name>A0A7U6J4K2_VIBAN</name>
<dbReference type="AlphaFoldDB" id="A0A7U6J4K2"/>
<sequence length="87" mass="9435">MAQDVPAVSSNSVAANATQQQEQLKVSKTETLPAAGNRTVVTSNPVYEFNIHAAPGMDEKSIAQEVARQIKEIERKRARSARTLAID</sequence>